<accession>A0A0C2DCZ4</accession>
<evidence type="ECO:0000313" key="3">
    <source>
        <dbReference type="Proteomes" id="UP000031599"/>
    </source>
</evidence>
<dbReference type="EMBL" id="JMCC02000003">
    <property type="protein sequence ID" value="KIG19280.1"/>
    <property type="molecule type" value="Genomic_DNA"/>
</dbReference>
<gene>
    <name evidence="2" type="ORF">DB30_03836</name>
</gene>
<protein>
    <submittedName>
        <fullName evidence="2">Uncharacterized protein</fullName>
    </submittedName>
</protein>
<comment type="caution">
    <text evidence="2">The sequence shown here is derived from an EMBL/GenBank/DDBJ whole genome shotgun (WGS) entry which is preliminary data.</text>
</comment>
<name>A0A0C2DCZ4_9BACT</name>
<organism evidence="2 3">
    <name type="scientific">Enhygromyxa salina</name>
    <dbReference type="NCBI Taxonomy" id="215803"/>
    <lineage>
        <taxon>Bacteria</taxon>
        <taxon>Pseudomonadati</taxon>
        <taxon>Myxococcota</taxon>
        <taxon>Polyangia</taxon>
        <taxon>Nannocystales</taxon>
        <taxon>Nannocystaceae</taxon>
        <taxon>Enhygromyxa</taxon>
    </lineage>
</organism>
<evidence type="ECO:0000313" key="2">
    <source>
        <dbReference type="EMBL" id="KIG19280.1"/>
    </source>
</evidence>
<feature type="region of interest" description="Disordered" evidence="1">
    <location>
        <begin position="1"/>
        <end position="22"/>
    </location>
</feature>
<proteinExistence type="predicted"/>
<dbReference type="Proteomes" id="UP000031599">
    <property type="component" value="Unassembled WGS sequence"/>
</dbReference>
<reference evidence="2 3" key="1">
    <citation type="submission" date="2014-12" db="EMBL/GenBank/DDBJ databases">
        <title>Genome assembly of Enhygromyxa salina DSM 15201.</title>
        <authorList>
            <person name="Sharma G."/>
            <person name="Subramanian S."/>
        </authorList>
    </citation>
    <scope>NUCLEOTIDE SEQUENCE [LARGE SCALE GENOMIC DNA]</scope>
    <source>
        <strain evidence="2 3">DSM 15201</strain>
    </source>
</reference>
<evidence type="ECO:0000256" key="1">
    <source>
        <dbReference type="SAM" id="MobiDB-lite"/>
    </source>
</evidence>
<dbReference type="AlphaFoldDB" id="A0A0C2DCZ4"/>
<sequence>MWSGGFQGGEAAATESQHVQAERSAITTAVCVEALGRDRESSSMAPMC</sequence>